<protein>
    <submittedName>
        <fullName evidence="3">Bar domain</fullName>
    </submittedName>
</protein>
<dbReference type="AlphaFoldDB" id="A0A5M8PZF9"/>
<evidence type="ECO:0000256" key="1">
    <source>
        <dbReference type="SAM" id="MobiDB-lite"/>
    </source>
</evidence>
<gene>
    <name evidence="3" type="ORF">FRX48_01254</name>
</gene>
<dbReference type="EMBL" id="VXIT01000002">
    <property type="protein sequence ID" value="KAA6414505.1"/>
    <property type="molecule type" value="Genomic_DNA"/>
</dbReference>
<comment type="caution">
    <text evidence="3">The sequence shown here is derived from an EMBL/GenBank/DDBJ whole genome shotgun (WGS) entry which is preliminary data.</text>
</comment>
<reference evidence="3 4" key="1">
    <citation type="submission" date="2019-09" db="EMBL/GenBank/DDBJ databases">
        <title>The hologenome of the rock-dwelling lichen Lasallia pustulata.</title>
        <authorList>
            <person name="Greshake Tzovaras B."/>
            <person name="Segers F."/>
            <person name="Bicker A."/>
            <person name="Dal Grande F."/>
            <person name="Otte J."/>
            <person name="Hankeln T."/>
            <person name="Schmitt I."/>
            <person name="Ebersberger I."/>
        </authorList>
    </citation>
    <scope>NUCLEOTIDE SEQUENCE [LARGE SCALE GENOMIC DNA]</scope>
    <source>
        <strain evidence="3">A1-1</strain>
    </source>
</reference>
<dbReference type="InterPro" id="IPR027267">
    <property type="entry name" value="AH/BAR_dom_sf"/>
</dbReference>
<sequence length="343" mass="37636">MSDKHRPQPSKGVIATKLSPLHNPTITARTASMDKFQAFGKNITASFSPFAARTQQYVKEQLGQADEKTQLPPEYVDLEKRIDALKQVHQKLLQVTSQYSNEAYDYPPNIRESFNDLGRTISEKVHLLSSATSPSEAQAALTAPPSAKPQPKTFPHAIARASLAGSQLLTQHNPDGADDPFATALEKYALASEKVGEARLAQDAQIQTRFLAGWNTTLNTNLMFATRARRQVENARLSLDATKAKAKAGGGRGMNPDDESVDEEARAAVERKEDEFVAQTEEAVGVMKNVLDTPEPLRNLADLIAAQLEFHKRAYEILSELAPVVDGLQVEQEASYRKSRDGA</sequence>
<evidence type="ECO:0000259" key="2">
    <source>
        <dbReference type="SMART" id="SM00721"/>
    </source>
</evidence>
<dbReference type="SUPFAM" id="SSF103657">
    <property type="entry name" value="BAR/IMD domain-like"/>
    <property type="match status" value="1"/>
</dbReference>
<dbReference type="GO" id="GO:0005737">
    <property type="term" value="C:cytoplasm"/>
    <property type="evidence" value="ECO:0007669"/>
    <property type="project" value="InterPro"/>
</dbReference>
<feature type="region of interest" description="Disordered" evidence="1">
    <location>
        <begin position="1"/>
        <end position="21"/>
    </location>
</feature>
<dbReference type="OrthoDB" id="5549748at2759"/>
<evidence type="ECO:0000313" key="3">
    <source>
        <dbReference type="EMBL" id="KAA6414505.1"/>
    </source>
</evidence>
<dbReference type="CDD" id="cd07600">
    <property type="entry name" value="BAR_Gvp36"/>
    <property type="match status" value="1"/>
</dbReference>
<dbReference type="SMART" id="SM00721">
    <property type="entry name" value="BAR"/>
    <property type="match status" value="1"/>
</dbReference>
<feature type="region of interest" description="Disordered" evidence="1">
    <location>
        <begin position="132"/>
        <end position="152"/>
    </location>
</feature>
<dbReference type="InterPro" id="IPR018859">
    <property type="entry name" value="BAR_dom-cont"/>
</dbReference>
<evidence type="ECO:0000313" key="4">
    <source>
        <dbReference type="Proteomes" id="UP000324767"/>
    </source>
</evidence>
<feature type="region of interest" description="Disordered" evidence="1">
    <location>
        <begin position="243"/>
        <end position="264"/>
    </location>
</feature>
<dbReference type="InterPro" id="IPR004148">
    <property type="entry name" value="BAR_dom"/>
</dbReference>
<accession>A0A5M8PZF9</accession>
<dbReference type="Proteomes" id="UP000324767">
    <property type="component" value="Unassembled WGS sequence"/>
</dbReference>
<dbReference type="Gene3D" id="1.20.1270.60">
    <property type="entry name" value="Arfaptin homology (AH) domain/BAR domain"/>
    <property type="match status" value="1"/>
</dbReference>
<organism evidence="3 4">
    <name type="scientific">Lasallia pustulata</name>
    <dbReference type="NCBI Taxonomy" id="136370"/>
    <lineage>
        <taxon>Eukaryota</taxon>
        <taxon>Fungi</taxon>
        <taxon>Dikarya</taxon>
        <taxon>Ascomycota</taxon>
        <taxon>Pezizomycotina</taxon>
        <taxon>Lecanoromycetes</taxon>
        <taxon>OSLEUM clade</taxon>
        <taxon>Umbilicariomycetidae</taxon>
        <taxon>Umbilicariales</taxon>
        <taxon>Umbilicariaceae</taxon>
        <taxon>Lasallia</taxon>
    </lineage>
</organism>
<proteinExistence type="predicted"/>
<feature type="domain" description="BAR" evidence="2">
    <location>
        <begin position="42"/>
        <end position="327"/>
    </location>
</feature>
<name>A0A5M8PZF9_9LECA</name>
<dbReference type="Pfam" id="PF10455">
    <property type="entry name" value="BAR_2"/>
    <property type="match status" value="1"/>
</dbReference>